<evidence type="ECO:0000256" key="4">
    <source>
        <dbReference type="ARBA" id="ARBA00012809"/>
    </source>
</evidence>
<comment type="function">
    <text evidence="9">IGPS catalyzes the conversion of PRFAR and glutamine to IGP, AICAR and glutamate. The HisF subunit catalyzes the cyclization activity that produces IGP and AICAR from PRFAR using the ammonia provided by the HisH subunit.</text>
</comment>
<evidence type="ECO:0000313" key="15">
    <source>
        <dbReference type="EMBL" id="NFV78563.1"/>
    </source>
</evidence>
<dbReference type="EC" id="4.3.2.10" evidence="4"/>
<comment type="subunit">
    <text evidence="3">Heterodimer of HisH and HisF.</text>
</comment>
<dbReference type="InterPro" id="IPR004651">
    <property type="entry name" value="HisF"/>
</dbReference>
<organism evidence="15 16">
    <name type="scientific">Magnetospirillum aberrantis SpK</name>
    <dbReference type="NCBI Taxonomy" id="908842"/>
    <lineage>
        <taxon>Bacteria</taxon>
        <taxon>Pseudomonadati</taxon>
        <taxon>Pseudomonadota</taxon>
        <taxon>Alphaproteobacteria</taxon>
        <taxon>Rhodospirillales</taxon>
        <taxon>Rhodospirillaceae</taxon>
        <taxon>Magnetospirillum</taxon>
    </lineage>
</organism>
<comment type="caution">
    <text evidence="15">The sequence shown here is derived from an EMBL/GenBank/DDBJ whole genome shotgun (WGS) entry which is preliminary data.</text>
</comment>
<gene>
    <name evidence="15" type="primary">hisF</name>
    <name evidence="15" type="ORF">G4223_00335</name>
</gene>
<comment type="catalytic activity">
    <reaction evidence="13">
        <text>5-[(5-phospho-1-deoxy-D-ribulos-1-ylimino)methylamino]-1-(5-phospho-beta-D-ribosyl)imidazole-4-carboxamide + L-glutamine = D-erythro-1-(imidazol-4-yl)glycerol 3-phosphate + 5-amino-1-(5-phospho-beta-D-ribosyl)imidazole-4-carboxamide + L-glutamate + H(+)</text>
        <dbReference type="Rhea" id="RHEA:24793"/>
        <dbReference type="ChEBI" id="CHEBI:15378"/>
        <dbReference type="ChEBI" id="CHEBI:29985"/>
        <dbReference type="ChEBI" id="CHEBI:58278"/>
        <dbReference type="ChEBI" id="CHEBI:58359"/>
        <dbReference type="ChEBI" id="CHEBI:58475"/>
        <dbReference type="ChEBI" id="CHEBI:58525"/>
        <dbReference type="EC" id="4.3.2.10"/>
    </reaction>
</comment>
<dbReference type="CDD" id="cd04731">
    <property type="entry name" value="HisF"/>
    <property type="match status" value="1"/>
</dbReference>
<dbReference type="UniPathway" id="UPA00031">
    <property type="reaction ID" value="UER00010"/>
</dbReference>
<dbReference type="Pfam" id="PF00977">
    <property type="entry name" value="His_biosynth"/>
    <property type="match status" value="1"/>
</dbReference>
<dbReference type="SUPFAM" id="SSF52402">
    <property type="entry name" value="Adenine nucleotide alpha hydrolases-like"/>
    <property type="match status" value="1"/>
</dbReference>
<evidence type="ECO:0000256" key="9">
    <source>
        <dbReference type="ARBA" id="ARBA00025475"/>
    </source>
</evidence>
<dbReference type="NCBIfam" id="TIGR03573">
    <property type="entry name" value="WbuX"/>
    <property type="match status" value="1"/>
</dbReference>
<keyword evidence="7 14" id="KW-0368">Histidine biosynthesis</keyword>
<dbReference type="InterPro" id="IPR006062">
    <property type="entry name" value="His_biosynth"/>
</dbReference>
<evidence type="ECO:0000256" key="3">
    <source>
        <dbReference type="ARBA" id="ARBA00011152"/>
    </source>
</evidence>
<reference evidence="15 16" key="1">
    <citation type="submission" date="2020-02" db="EMBL/GenBank/DDBJ databases">
        <authorList>
            <person name="Dziuba M."/>
            <person name="Kuznetsov B."/>
            <person name="Mardanov A."/>
            <person name="Ravin N."/>
            <person name="Grouzdev D."/>
        </authorList>
    </citation>
    <scope>NUCLEOTIDE SEQUENCE [LARGE SCALE GENOMIC DNA]</scope>
    <source>
        <strain evidence="15 16">SpK</strain>
    </source>
</reference>
<sequence length="690" mass="78570">MSMPRLIVCLLVKNGMIVRSESFLRHQIIGNPISTVARLSNWNVDELVILDISEQDYHDMRRDDLAIRQGGDDTTLGLLRRIATVTCMPLSFGGRIGSIEDIRARLEAGADKCVINTAAFERPELIREAAEQFGSQCVVVSIDARRHEDGRLEAFVDRGRKATGLTPAELARKVEALGAGEIFLNSIDRDGAANGYDLELVKSVTEAVRIPVIACGGVGRYEDFAPGVTEGQASAVAAANIFHFFELAYPYAKRACIEAGLDMRKVALNSRWFPREPVYDVEAETARINDRLERAKANLGPRSILSNRPPKVRYCRSCLYPSSSATYMEFDEHGVCMGCRQSNTKFEYPPEEWERRRQLLIDILEKHRCPYGSRHDCVIGVSGGKDSYFQAHYIKSLGFNPLLVTYFGNNYTEVGLRNLYRMKDVLGLDHVVVYPSVQTLKKLNRLGLIVMGDMNWHAHIGIGTTPMREAVLRGIPLVIWGEHGEMDLSGQFSMNDMLERTYRYRLERDARGYEWNYMVGREGLTAQDMSLWTYPSDQQIYDLGLKILFLSNYTLWEGNDNLKVSQELYGFEVPDISFERTYRKGSNLDDMHENGMHDYLKYIKFGYGRCTDHATKDIRAGKMTRARGVELVRQYDHVKSSDLKRWLEYVGMSEAEFDAIADTFRDPRVWWRGENGAWAKDNIWDEDFGS</sequence>
<evidence type="ECO:0000256" key="14">
    <source>
        <dbReference type="RuleBase" id="RU003657"/>
    </source>
</evidence>
<dbReference type="InterPro" id="IPR011060">
    <property type="entry name" value="RibuloseP-bd_barrel"/>
</dbReference>
<comment type="similarity">
    <text evidence="2 14">Belongs to the HisA/HisF family.</text>
</comment>
<accession>A0A7C9QR36</accession>
<evidence type="ECO:0000256" key="5">
    <source>
        <dbReference type="ARBA" id="ARBA00016318"/>
    </source>
</evidence>
<dbReference type="InterPro" id="IPR020022">
    <property type="entry name" value="N-acetyl_sugar_amidoTrfase"/>
</dbReference>
<evidence type="ECO:0000256" key="7">
    <source>
        <dbReference type="ARBA" id="ARBA00023102"/>
    </source>
</evidence>
<evidence type="ECO:0000256" key="10">
    <source>
        <dbReference type="ARBA" id="ARBA00030264"/>
    </source>
</evidence>
<evidence type="ECO:0000313" key="16">
    <source>
        <dbReference type="Proteomes" id="UP000480684"/>
    </source>
</evidence>
<dbReference type="EMBL" id="JAAIYP010000001">
    <property type="protein sequence ID" value="NFV78563.1"/>
    <property type="molecule type" value="Genomic_DNA"/>
</dbReference>
<keyword evidence="16" id="KW-1185">Reference proteome</keyword>
<dbReference type="GO" id="GO:0016829">
    <property type="term" value="F:lyase activity"/>
    <property type="evidence" value="ECO:0007669"/>
    <property type="project" value="UniProtKB-KW"/>
</dbReference>
<dbReference type="GO" id="GO:0000107">
    <property type="term" value="F:imidazoleglycerol-phosphate synthase activity"/>
    <property type="evidence" value="ECO:0007669"/>
    <property type="project" value="InterPro"/>
</dbReference>
<dbReference type="Gene3D" id="3.20.20.70">
    <property type="entry name" value="Aldolase class I"/>
    <property type="match status" value="1"/>
</dbReference>
<evidence type="ECO:0000256" key="8">
    <source>
        <dbReference type="ARBA" id="ARBA00023239"/>
    </source>
</evidence>
<protein>
    <recommendedName>
        <fullName evidence="5">Imidazole glycerol phosphate synthase subunit HisF</fullName>
        <ecNumber evidence="4">4.3.2.10</ecNumber>
    </recommendedName>
    <alternativeName>
        <fullName evidence="10">IGP synthase cyclase subunit</fullName>
    </alternativeName>
    <alternativeName>
        <fullName evidence="11">IGP synthase subunit HisF</fullName>
    </alternativeName>
    <alternativeName>
        <fullName evidence="12">ImGP synthase subunit HisF</fullName>
    </alternativeName>
</protein>
<evidence type="ECO:0000256" key="13">
    <source>
        <dbReference type="ARBA" id="ARBA00047838"/>
    </source>
</evidence>
<dbReference type="InterPro" id="IPR013785">
    <property type="entry name" value="Aldolase_TIM"/>
</dbReference>
<dbReference type="PANTHER" id="PTHR21235:SF2">
    <property type="entry name" value="IMIDAZOLE GLYCEROL PHOSPHATE SYNTHASE HISHF"/>
    <property type="match status" value="1"/>
</dbReference>
<dbReference type="AlphaFoldDB" id="A0A7C9QR36"/>
<evidence type="ECO:0000256" key="11">
    <source>
        <dbReference type="ARBA" id="ARBA00031409"/>
    </source>
</evidence>
<evidence type="ECO:0000256" key="6">
    <source>
        <dbReference type="ARBA" id="ARBA00022605"/>
    </source>
</evidence>
<dbReference type="GO" id="GO:0000105">
    <property type="term" value="P:L-histidine biosynthetic process"/>
    <property type="evidence" value="ECO:0007669"/>
    <property type="project" value="UniProtKB-UniPathway"/>
</dbReference>
<dbReference type="PANTHER" id="PTHR21235">
    <property type="entry name" value="IMIDAZOLE GLYCEROL PHOSPHATE SYNTHASE SUBUNIT HISF/H IGP SYNTHASE SUBUNIT HISF/H"/>
    <property type="match status" value="1"/>
</dbReference>
<keyword evidence="6 14" id="KW-0028">Amino-acid biosynthesis</keyword>
<comment type="pathway">
    <text evidence="1">Amino-acid biosynthesis; L-histidine biosynthesis; L-histidine from 5-phospho-alpha-D-ribose 1-diphosphate: step 5/9.</text>
</comment>
<evidence type="ECO:0000256" key="12">
    <source>
        <dbReference type="ARBA" id="ARBA00032401"/>
    </source>
</evidence>
<keyword evidence="8 15" id="KW-0456">Lyase</keyword>
<proteinExistence type="inferred from homology"/>
<evidence type="ECO:0000256" key="1">
    <source>
        <dbReference type="ARBA" id="ARBA00005091"/>
    </source>
</evidence>
<dbReference type="RefSeq" id="WP_163673599.1">
    <property type="nucleotide sequence ID" value="NZ_JAAIYP010000001.1"/>
</dbReference>
<name>A0A7C9QR36_9PROT</name>
<dbReference type="Proteomes" id="UP000480684">
    <property type="component" value="Unassembled WGS sequence"/>
</dbReference>
<dbReference type="SUPFAM" id="SSF51366">
    <property type="entry name" value="Ribulose-phoshate binding barrel"/>
    <property type="match status" value="1"/>
</dbReference>
<dbReference type="InterPro" id="IPR050064">
    <property type="entry name" value="IGPS_HisA/HisF"/>
</dbReference>
<evidence type="ECO:0000256" key="2">
    <source>
        <dbReference type="ARBA" id="ARBA00009667"/>
    </source>
</evidence>